<organism evidence="1 2">
    <name type="scientific">Sphagnum troendelagicum</name>
    <dbReference type="NCBI Taxonomy" id="128251"/>
    <lineage>
        <taxon>Eukaryota</taxon>
        <taxon>Viridiplantae</taxon>
        <taxon>Streptophyta</taxon>
        <taxon>Embryophyta</taxon>
        <taxon>Bryophyta</taxon>
        <taxon>Sphagnophytina</taxon>
        <taxon>Sphagnopsida</taxon>
        <taxon>Sphagnales</taxon>
        <taxon>Sphagnaceae</taxon>
        <taxon>Sphagnum</taxon>
    </lineage>
</organism>
<protein>
    <recommendedName>
        <fullName evidence="3">Ectonucleotide pyrophosphatase/phosphodiesterase family member 3</fullName>
    </recommendedName>
</protein>
<dbReference type="Gene3D" id="3.40.720.10">
    <property type="entry name" value="Alkaline Phosphatase, subunit A"/>
    <property type="match status" value="1"/>
</dbReference>
<dbReference type="Pfam" id="PF01663">
    <property type="entry name" value="Phosphodiest"/>
    <property type="match status" value="1"/>
</dbReference>
<accession>A0ABP0TZD2</accession>
<evidence type="ECO:0000313" key="1">
    <source>
        <dbReference type="EMBL" id="CAK9209201.1"/>
    </source>
</evidence>
<name>A0ABP0TZD2_9BRYO</name>
<dbReference type="InterPro" id="IPR002591">
    <property type="entry name" value="Phosphodiest/P_Trfase"/>
</dbReference>
<gene>
    <name evidence="1" type="ORF">CSSPTR1EN2_LOCUS9565</name>
</gene>
<dbReference type="CDD" id="cd16018">
    <property type="entry name" value="Enpp"/>
    <property type="match status" value="1"/>
</dbReference>
<dbReference type="InterPro" id="IPR017850">
    <property type="entry name" value="Alkaline_phosphatase_core_sf"/>
</dbReference>
<dbReference type="Proteomes" id="UP001497512">
    <property type="component" value="Chromosome 17"/>
</dbReference>
<dbReference type="Gene3D" id="3.30.1360.180">
    <property type="match status" value="1"/>
</dbReference>
<keyword evidence="2" id="KW-1185">Reference proteome</keyword>
<dbReference type="PANTHER" id="PTHR10151">
    <property type="entry name" value="ECTONUCLEOTIDE PYROPHOSPHATASE/PHOSPHODIESTERASE"/>
    <property type="match status" value="1"/>
</dbReference>
<evidence type="ECO:0000313" key="2">
    <source>
        <dbReference type="Proteomes" id="UP001497512"/>
    </source>
</evidence>
<dbReference type="EMBL" id="OZ019909">
    <property type="protein sequence ID" value="CAK9209201.1"/>
    <property type="molecule type" value="Genomic_DNA"/>
</dbReference>
<dbReference type="SUPFAM" id="SSF53649">
    <property type="entry name" value="Alkaline phosphatase-like"/>
    <property type="match status" value="1"/>
</dbReference>
<reference evidence="1" key="1">
    <citation type="submission" date="2024-02" db="EMBL/GenBank/DDBJ databases">
        <authorList>
            <consortium name="ELIXIR-Norway"/>
            <consortium name="Elixir Norway"/>
        </authorList>
    </citation>
    <scope>NUCLEOTIDE SEQUENCE</scope>
</reference>
<proteinExistence type="predicted"/>
<evidence type="ECO:0008006" key="3">
    <source>
        <dbReference type="Google" id="ProtNLM"/>
    </source>
</evidence>
<dbReference type="PANTHER" id="PTHR10151:SF127">
    <property type="entry name" value="METALLOENZYME DOMAIN-CONTAINING PROTEIN"/>
    <property type="match status" value="1"/>
</dbReference>
<sequence length="558" mass="61281">MWSNGARVLGVAAPTTVAVTNAAAQYCSACTASSSPSSSAPLTSCSRQQAMVFSSNLVPVANEDHEPLLSSDDAAAPSPCTERQLDHSSSLLLPRYSKVKKPLWWSGYCHGRWHPSEGVACSLAVAMGVAVAFFIYGVVTMQQQQDLVPKSDDGFGFSRPLEKLDKPLVILISSDGFRWGYNWKVATPNIDRLRFNGVEAEPGMISVFPTKTFPNHYSIATGLYPAYHGIISNSFRDPDPTSQDRFKIGNLDPKWWLGEPIWETVVNHGLQAATYFWPGSQVVKGNWTCDPKYCMDYDGSIPYEVRVDSVLKFVDMPPGDRPSLITLYFEAPDEPGHQTGPDDPKITEAVARVDNMIGRLLTGLDKQNVTNDVTMILVGDHGMVTVCENKVIYLDDLGKWIYIPDAWVDSYTPVLAIRPPPEVDAVGVFQKISQGLASGKVPNAEFLQVYLKEQLPLRLHYSDSPRIQPIIGLVAEGYSVVPSRKSKVSCGGNHGYDNAFASMRTIFIGSGPQFPKDLRIPSFENIELYHLITSILGLTPAPNNGTNSFAESLLLPHH</sequence>